<accession>B0DJX3</accession>
<keyword evidence="2" id="KW-1133">Transmembrane helix</keyword>
<dbReference type="EMBL" id="DS547114">
    <property type="protein sequence ID" value="EDR05197.1"/>
    <property type="molecule type" value="Genomic_DNA"/>
</dbReference>
<dbReference type="STRING" id="486041.B0DJX3"/>
<sequence length="688" mass="76666">MTWPLLLAKEVEWRTCFVSLRILGARREYQGRVRRRTPHRCLVFNVQLRYQHGVQRPFMGGGLGGNAFLQEREIIGRIVLSFLSDSTPGVELISGSTNGVKHAKRHLSWLELVGPGARTCSPTGKWFLEARSSKALHGSGCFSRRIRDVGGALPGITDMKVGERMSFKRSGLRSDRKNCLINAGNSSTALSSDRIITIQPQINKYCERLEERRGNTRIQLLSCPEFVSVLQANQRQLLTPRCPRMNEHVPKATLVEDFHPMQFELEPLYSGPSTPATDRPRSPETTSNHTSDETVEEEAKSNSRPSTRDILSFIGIAIMLVWPWIFFGVVWANGGVQMNNHLAKVVRNHPQATTYFITFICSIISLIIGELFSLAIIRFAQELVTYRKPTRPFHLTVLLAFRRQTWPWGKSMKDAKYLMTKDSTTTLLTPTSFIRTASLTGTEIDLSSTDAECLYWFEMHPISSICGWQVIDNFTYNTCPGTTQGADFLDAGRGKLGFKTGLHFQGSVRGILPIGLNRVPAFDTLAPSPLSKPEIAAGMISYNYTLHQQGLLSNVRCSYAPTYPFNITSLSPAGAPVLATSYNVNCTSQGKMDALTNMSFIPSSWSNNTLVYWACQDNIPTASYTIYLAGLDDYATQVGNITCVINLIQSAVYSVMYWSTEDIFSATELEANTSSPIAFSLLINHALE</sequence>
<evidence type="ECO:0000256" key="2">
    <source>
        <dbReference type="SAM" id="Phobius"/>
    </source>
</evidence>
<dbReference type="AlphaFoldDB" id="B0DJX3"/>
<feature type="transmembrane region" description="Helical" evidence="2">
    <location>
        <begin position="352"/>
        <end position="377"/>
    </location>
</feature>
<keyword evidence="4" id="KW-1185">Reference proteome</keyword>
<proteinExistence type="predicted"/>
<name>B0DJX3_LACBS</name>
<protein>
    <submittedName>
        <fullName evidence="3">Predicted protein</fullName>
    </submittedName>
</protein>
<dbReference type="InParanoid" id="B0DJX3"/>
<keyword evidence="2" id="KW-0812">Transmembrane</keyword>
<feature type="transmembrane region" description="Helical" evidence="2">
    <location>
        <begin position="310"/>
        <end position="332"/>
    </location>
</feature>
<dbReference type="HOGENOM" id="CLU_400124_0_0_1"/>
<reference evidence="3 4" key="1">
    <citation type="journal article" date="2008" name="Nature">
        <title>The genome of Laccaria bicolor provides insights into mycorrhizal symbiosis.</title>
        <authorList>
            <person name="Martin F."/>
            <person name="Aerts A."/>
            <person name="Ahren D."/>
            <person name="Brun A."/>
            <person name="Danchin E.G.J."/>
            <person name="Duchaussoy F."/>
            <person name="Gibon J."/>
            <person name="Kohler A."/>
            <person name="Lindquist E."/>
            <person name="Pereda V."/>
            <person name="Salamov A."/>
            <person name="Shapiro H.J."/>
            <person name="Wuyts J."/>
            <person name="Blaudez D."/>
            <person name="Buee M."/>
            <person name="Brokstein P."/>
            <person name="Canbaeck B."/>
            <person name="Cohen D."/>
            <person name="Courty P.E."/>
            <person name="Coutinho P.M."/>
            <person name="Delaruelle C."/>
            <person name="Detter J.C."/>
            <person name="Deveau A."/>
            <person name="DiFazio S."/>
            <person name="Duplessis S."/>
            <person name="Fraissinet-Tachet L."/>
            <person name="Lucic E."/>
            <person name="Frey-Klett P."/>
            <person name="Fourrey C."/>
            <person name="Feussner I."/>
            <person name="Gay G."/>
            <person name="Grimwood J."/>
            <person name="Hoegger P.J."/>
            <person name="Jain P."/>
            <person name="Kilaru S."/>
            <person name="Labbe J."/>
            <person name="Lin Y.C."/>
            <person name="Legue V."/>
            <person name="Le Tacon F."/>
            <person name="Marmeisse R."/>
            <person name="Melayah D."/>
            <person name="Montanini B."/>
            <person name="Muratet M."/>
            <person name="Nehls U."/>
            <person name="Niculita-Hirzel H."/>
            <person name="Oudot-Le Secq M.P."/>
            <person name="Peter M."/>
            <person name="Quesneville H."/>
            <person name="Rajashekar B."/>
            <person name="Reich M."/>
            <person name="Rouhier N."/>
            <person name="Schmutz J."/>
            <person name="Yin T."/>
            <person name="Chalot M."/>
            <person name="Henrissat B."/>
            <person name="Kuees U."/>
            <person name="Lucas S."/>
            <person name="Van de Peer Y."/>
            <person name="Podila G.K."/>
            <person name="Polle A."/>
            <person name="Pukkila P.J."/>
            <person name="Richardson P.M."/>
            <person name="Rouze P."/>
            <person name="Sanders I.R."/>
            <person name="Stajich J.E."/>
            <person name="Tunlid A."/>
            <person name="Tuskan G."/>
            <person name="Grigoriev I.V."/>
        </authorList>
    </citation>
    <scope>NUCLEOTIDE SEQUENCE [LARGE SCALE GENOMIC DNA]</scope>
    <source>
        <strain evidence="4">S238N-H82 / ATCC MYA-4686</strain>
    </source>
</reference>
<gene>
    <name evidence="3" type="ORF">LACBIDRAFT_330016</name>
</gene>
<evidence type="ECO:0000313" key="3">
    <source>
        <dbReference type="EMBL" id="EDR05197.1"/>
    </source>
</evidence>
<evidence type="ECO:0000313" key="4">
    <source>
        <dbReference type="Proteomes" id="UP000001194"/>
    </source>
</evidence>
<evidence type="ECO:0000256" key="1">
    <source>
        <dbReference type="SAM" id="MobiDB-lite"/>
    </source>
</evidence>
<organism evidence="4">
    <name type="scientific">Laccaria bicolor (strain S238N-H82 / ATCC MYA-4686)</name>
    <name type="common">Bicoloured deceiver</name>
    <name type="synonym">Laccaria laccata var. bicolor</name>
    <dbReference type="NCBI Taxonomy" id="486041"/>
    <lineage>
        <taxon>Eukaryota</taxon>
        <taxon>Fungi</taxon>
        <taxon>Dikarya</taxon>
        <taxon>Basidiomycota</taxon>
        <taxon>Agaricomycotina</taxon>
        <taxon>Agaricomycetes</taxon>
        <taxon>Agaricomycetidae</taxon>
        <taxon>Agaricales</taxon>
        <taxon>Agaricineae</taxon>
        <taxon>Hydnangiaceae</taxon>
        <taxon>Laccaria</taxon>
    </lineage>
</organism>
<dbReference type="Proteomes" id="UP000001194">
    <property type="component" value="Unassembled WGS sequence"/>
</dbReference>
<dbReference type="GeneID" id="6079710"/>
<keyword evidence="2" id="KW-0472">Membrane</keyword>
<feature type="region of interest" description="Disordered" evidence="1">
    <location>
        <begin position="269"/>
        <end position="303"/>
    </location>
</feature>
<dbReference type="RefSeq" id="XP_001884162.1">
    <property type="nucleotide sequence ID" value="XM_001884127.1"/>
</dbReference>
<dbReference type="OrthoDB" id="2991366at2759"/>
<dbReference type="KEGG" id="lbc:LACBIDRAFT_330016"/>